<evidence type="ECO:0000313" key="1">
    <source>
        <dbReference type="EMBL" id="CAG8532239.1"/>
    </source>
</evidence>
<accession>A0ACA9LI89</accession>
<organism evidence="1 2">
    <name type="scientific">Scutellospora calospora</name>
    <dbReference type="NCBI Taxonomy" id="85575"/>
    <lineage>
        <taxon>Eukaryota</taxon>
        <taxon>Fungi</taxon>
        <taxon>Fungi incertae sedis</taxon>
        <taxon>Mucoromycota</taxon>
        <taxon>Glomeromycotina</taxon>
        <taxon>Glomeromycetes</taxon>
        <taxon>Diversisporales</taxon>
        <taxon>Gigasporaceae</taxon>
        <taxon>Scutellospora</taxon>
    </lineage>
</organism>
<feature type="non-terminal residue" evidence="1">
    <location>
        <position position="60"/>
    </location>
</feature>
<dbReference type="Proteomes" id="UP000789860">
    <property type="component" value="Unassembled WGS sequence"/>
</dbReference>
<comment type="caution">
    <text evidence="1">The sequence shown here is derived from an EMBL/GenBank/DDBJ whole genome shotgun (WGS) entry which is preliminary data.</text>
</comment>
<reference evidence="1" key="1">
    <citation type="submission" date="2021-06" db="EMBL/GenBank/DDBJ databases">
        <authorList>
            <person name="Kallberg Y."/>
            <person name="Tangrot J."/>
            <person name="Rosling A."/>
        </authorList>
    </citation>
    <scope>NUCLEOTIDE SEQUENCE</scope>
    <source>
        <strain evidence="1">AU212A</strain>
    </source>
</reference>
<gene>
    <name evidence="1" type="ORF">SCALOS_LOCUS4504</name>
</gene>
<protein>
    <submittedName>
        <fullName evidence="1">9883_t:CDS:1</fullName>
    </submittedName>
</protein>
<proteinExistence type="predicted"/>
<sequence length="60" mass="6991">MIIEAQITQKEKYDKNIKINKLKIDDKVLVAKSQLKNIFLAKLEEQFIGPYIIYDILPLG</sequence>
<dbReference type="EMBL" id="CAJVPM010006163">
    <property type="protein sequence ID" value="CAG8532239.1"/>
    <property type="molecule type" value="Genomic_DNA"/>
</dbReference>
<keyword evidence="2" id="KW-1185">Reference proteome</keyword>
<name>A0ACA9LI89_9GLOM</name>
<evidence type="ECO:0000313" key="2">
    <source>
        <dbReference type="Proteomes" id="UP000789860"/>
    </source>
</evidence>